<keyword evidence="15" id="KW-1185">Reference proteome</keyword>
<accession>A0A8J1UBK3</accession>
<gene>
    <name evidence="14" type="ORF">OFUS_LOCUS7523</name>
</gene>
<dbReference type="PANTHER" id="PTHR11690">
    <property type="entry name" value="AMILORIDE-SENSITIVE SODIUM CHANNEL-RELATED"/>
    <property type="match status" value="1"/>
</dbReference>
<keyword evidence="8 13" id="KW-0472">Membrane</keyword>
<dbReference type="Gene3D" id="2.60.470.10">
    <property type="entry name" value="Acid-sensing ion channels like domains"/>
    <property type="match status" value="1"/>
</dbReference>
<feature type="compositionally biased region" description="Polar residues" evidence="12">
    <location>
        <begin position="385"/>
        <end position="405"/>
    </location>
</feature>
<sequence length="830" mass="95051">METKISTNDIKIQQENEPTTFKGLLTDFANNTTLHGLPRVITSAQLIRKFVWFCIFFGSFGYFSFQVAELINDYYKWPVLIRSEMKLRTFMEVPAVTICNMNMLRRSKIEGTMFNSLVELDNDTANEIIEKQDTTENEINNQNQIQNSDKTSRKKRNINMIQKSIQRPMSKENNALKGHENKFEISRVKTKSMESVNNILAFEHEGSGSTKIEHTFFDGSLPENEADDPHSLNDEYIALEDGHSVEPIDDTNDNGRRVRREVAGGSGGEATDSYVSDPTDTTTDSYDTYTDPTDTTTDSYDTNTDPTDTTTDSYDTNTDPTDTTTDSFDTNTNPTDTTIDSYDTNTDPTDTTTDSYDTNTDPTDTTTDSYDTNTDPTDTIEDSFDTNTDPVSTNTYPIYTDSYPTDPNADPMDFDTYPTESYTDPNFQSSDYYESYEYSEYESSEQEMDQESGEDPGYDVPFQFEQSKLMGIKDPNNYAEILRLAEAEDLSDIFGLASPTVEQLDEYGHNLSDLVALCTFDGENCNRSSDHWLETYNKYYGKCYTWNSVINKPRGERPLVTTNFGSRYGLRLTLNVERDEYTGLFSPTYGTRVAIHDSSIISYPENDGITASVGNEMVIRLRLKKYERETEPYPSDCVKDDDLVKQFGGYTVIGCMRECLEERLVKRCKCLDRIVEKDEHRCSYFNRTEELCRQRVYYAYNSGKLGCKCRARCRENKYDISTTVSTWPSKHHDYYLLNRLKERGIQTLEEIEDNILRVHIYFEDFNVETIKEVPAYSVISLLSNIGGTMGMFVGLSICTLGEFLELIWEMIMLLRRKISRRHNMVNASSA</sequence>
<reference evidence="14" key="1">
    <citation type="submission" date="2022-03" db="EMBL/GenBank/DDBJ databases">
        <authorList>
            <person name="Martin C."/>
        </authorList>
    </citation>
    <scope>NUCLEOTIDE SEQUENCE</scope>
</reference>
<evidence type="ECO:0000256" key="3">
    <source>
        <dbReference type="ARBA" id="ARBA00022461"/>
    </source>
</evidence>
<feature type="region of interest" description="Disordered" evidence="12">
    <location>
        <begin position="239"/>
        <end position="431"/>
    </location>
</feature>
<evidence type="ECO:0000256" key="4">
    <source>
        <dbReference type="ARBA" id="ARBA00022692"/>
    </source>
</evidence>
<evidence type="ECO:0000256" key="7">
    <source>
        <dbReference type="ARBA" id="ARBA00023065"/>
    </source>
</evidence>
<keyword evidence="3 11" id="KW-0894">Sodium channel</keyword>
<comment type="subcellular location">
    <subcellularLocation>
        <location evidence="1">Membrane</location>
        <topology evidence="1">Multi-pass membrane protein</topology>
    </subcellularLocation>
</comment>
<dbReference type="PRINTS" id="PR01078">
    <property type="entry name" value="AMINACHANNEL"/>
</dbReference>
<keyword evidence="4 11" id="KW-0812">Transmembrane</keyword>
<feature type="compositionally biased region" description="Basic and acidic residues" evidence="12">
    <location>
        <begin position="253"/>
        <end position="262"/>
    </location>
</feature>
<keyword evidence="9 11" id="KW-0739">Sodium transport</keyword>
<evidence type="ECO:0000256" key="6">
    <source>
        <dbReference type="ARBA" id="ARBA00023053"/>
    </source>
</evidence>
<keyword evidence="6" id="KW-0915">Sodium</keyword>
<dbReference type="AlphaFoldDB" id="A0A8J1UBK3"/>
<evidence type="ECO:0000256" key="2">
    <source>
        <dbReference type="ARBA" id="ARBA00022448"/>
    </source>
</evidence>
<dbReference type="InterPro" id="IPR001873">
    <property type="entry name" value="ENaC"/>
</dbReference>
<keyword evidence="10 11" id="KW-0407">Ion channel</keyword>
<comment type="caution">
    <text evidence="14">The sequence shown here is derived from an EMBL/GenBank/DDBJ whole genome shotgun (WGS) entry which is preliminary data.</text>
</comment>
<dbReference type="Pfam" id="PF00858">
    <property type="entry name" value="ASC"/>
    <property type="match status" value="2"/>
</dbReference>
<dbReference type="GO" id="GO:0005886">
    <property type="term" value="C:plasma membrane"/>
    <property type="evidence" value="ECO:0007669"/>
    <property type="project" value="TreeGrafter"/>
</dbReference>
<keyword evidence="5 13" id="KW-1133">Transmembrane helix</keyword>
<evidence type="ECO:0000256" key="12">
    <source>
        <dbReference type="SAM" id="MobiDB-lite"/>
    </source>
</evidence>
<keyword evidence="2 11" id="KW-0813">Transport</keyword>
<feature type="transmembrane region" description="Helical" evidence="13">
    <location>
        <begin position="789"/>
        <end position="814"/>
    </location>
</feature>
<keyword evidence="7 11" id="KW-0406">Ion transport</keyword>
<organism evidence="14 15">
    <name type="scientific">Owenia fusiformis</name>
    <name type="common">Polychaete worm</name>
    <dbReference type="NCBI Taxonomy" id="6347"/>
    <lineage>
        <taxon>Eukaryota</taxon>
        <taxon>Metazoa</taxon>
        <taxon>Spiralia</taxon>
        <taxon>Lophotrochozoa</taxon>
        <taxon>Annelida</taxon>
        <taxon>Polychaeta</taxon>
        <taxon>Sedentaria</taxon>
        <taxon>Canalipalpata</taxon>
        <taxon>Sabellida</taxon>
        <taxon>Oweniida</taxon>
        <taxon>Oweniidae</taxon>
        <taxon>Owenia</taxon>
    </lineage>
</organism>
<evidence type="ECO:0000256" key="8">
    <source>
        <dbReference type="ARBA" id="ARBA00023136"/>
    </source>
</evidence>
<evidence type="ECO:0000313" key="15">
    <source>
        <dbReference type="Proteomes" id="UP000749559"/>
    </source>
</evidence>
<evidence type="ECO:0000256" key="11">
    <source>
        <dbReference type="RuleBase" id="RU000679"/>
    </source>
</evidence>
<proteinExistence type="inferred from homology"/>
<feature type="transmembrane region" description="Helical" evidence="13">
    <location>
        <begin position="46"/>
        <end position="65"/>
    </location>
</feature>
<feature type="compositionally biased region" description="Polar residues" evidence="12">
    <location>
        <begin position="418"/>
        <end position="427"/>
    </location>
</feature>
<dbReference type="GO" id="GO:0015280">
    <property type="term" value="F:ligand-gated sodium channel activity"/>
    <property type="evidence" value="ECO:0007669"/>
    <property type="project" value="TreeGrafter"/>
</dbReference>
<evidence type="ECO:0000256" key="13">
    <source>
        <dbReference type="SAM" id="Phobius"/>
    </source>
</evidence>
<name>A0A8J1UBK3_OWEFU</name>
<evidence type="ECO:0000256" key="5">
    <source>
        <dbReference type="ARBA" id="ARBA00022989"/>
    </source>
</evidence>
<evidence type="ECO:0000256" key="9">
    <source>
        <dbReference type="ARBA" id="ARBA00023201"/>
    </source>
</evidence>
<dbReference type="Proteomes" id="UP000749559">
    <property type="component" value="Unassembled WGS sequence"/>
</dbReference>
<evidence type="ECO:0000256" key="10">
    <source>
        <dbReference type="ARBA" id="ARBA00023303"/>
    </source>
</evidence>
<evidence type="ECO:0000313" key="14">
    <source>
        <dbReference type="EMBL" id="CAH1780888.1"/>
    </source>
</evidence>
<dbReference type="PANTHER" id="PTHR11690:SF248">
    <property type="entry name" value="PICKPOCKET 17, ISOFORM A"/>
    <property type="match status" value="1"/>
</dbReference>
<protein>
    <submittedName>
        <fullName evidence="14">Uncharacterized protein</fullName>
    </submittedName>
</protein>
<dbReference type="Gene3D" id="1.10.287.770">
    <property type="entry name" value="YojJ-like"/>
    <property type="match status" value="1"/>
</dbReference>
<dbReference type="OrthoDB" id="10064773at2759"/>
<dbReference type="EMBL" id="CAIIXF020000004">
    <property type="protein sequence ID" value="CAH1780888.1"/>
    <property type="molecule type" value="Genomic_DNA"/>
</dbReference>
<feature type="compositionally biased region" description="Low complexity" evidence="12">
    <location>
        <begin position="271"/>
        <end position="377"/>
    </location>
</feature>
<evidence type="ECO:0000256" key="1">
    <source>
        <dbReference type="ARBA" id="ARBA00004141"/>
    </source>
</evidence>
<comment type="similarity">
    <text evidence="11">Belongs to the amiloride-sensitive sodium channel (TC 1.A.6) family.</text>
</comment>